<organism evidence="2">
    <name type="scientific">marine metagenome</name>
    <dbReference type="NCBI Taxonomy" id="408172"/>
    <lineage>
        <taxon>unclassified sequences</taxon>
        <taxon>metagenomes</taxon>
        <taxon>ecological metagenomes</taxon>
    </lineage>
</organism>
<protein>
    <recommendedName>
        <fullName evidence="3">Rod shape-determining protein RodA</fullName>
    </recommendedName>
</protein>
<keyword evidence="1" id="KW-0812">Transmembrane</keyword>
<evidence type="ECO:0008006" key="3">
    <source>
        <dbReference type="Google" id="ProtNLM"/>
    </source>
</evidence>
<feature type="transmembrane region" description="Helical" evidence="1">
    <location>
        <begin position="20"/>
        <end position="40"/>
    </location>
</feature>
<feature type="non-terminal residue" evidence="2">
    <location>
        <position position="1"/>
    </location>
</feature>
<evidence type="ECO:0000256" key="1">
    <source>
        <dbReference type="SAM" id="Phobius"/>
    </source>
</evidence>
<keyword evidence="1" id="KW-1133">Transmembrane helix</keyword>
<dbReference type="AlphaFoldDB" id="A0A382Q8P6"/>
<name>A0A382Q8P6_9ZZZZ</name>
<reference evidence="2" key="1">
    <citation type="submission" date="2018-05" db="EMBL/GenBank/DDBJ databases">
        <authorList>
            <person name="Lanie J.A."/>
            <person name="Ng W.-L."/>
            <person name="Kazmierczak K.M."/>
            <person name="Andrzejewski T.M."/>
            <person name="Davidsen T.M."/>
            <person name="Wayne K.J."/>
            <person name="Tettelin H."/>
            <person name="Glass J.I."/>
            <person name="Rusch D."/>
            <person name="Podicherti R."/>
            <person name="Tsui H.-C.T."/>
            <person name="Winkler M.E."/>
        </authorList>
    </citation>
    <scope>NUCLEOTIDE SEQUENCE</scope>
</reference>
<evidence type="ECO:0000313" key="2">
    <source>
        <dbReference type="EMBL" id="SVC81330.1"/>
    </source>
</evidence>
<accession>A0A382Q8P6</accession>
<keyword evidence="1" id="KW-0472">Membrane</keyword>
<gene>
    <name evidence="2" type="ORF">METZ01_LOCUS334184</name>
</gene>
<dbReference type="EMBL" id="UINC01112410">
    <property type="protein sequence ID" value="SVC81330.1"/>
    <property type="molecule type" value="Genomic_DNA"/>
</dbReference>
<proteinExistence type="predicted"/>
<feature type="non-terminal residue" evidence="2">
    <location>
        <position position="55"/>
    </location>
</feature>
<sequence>MLQQQIYSDQLTFLQKIRSFDILLMTSILALGIIGVISMYSSDGGQFSYYTISHI</sequence>